<dbReference type="STRING" id="984262.SGRA_2886"/>
<dbReference type="InterPro" id="IPR007214">
    <property type="entry name" value="YbaK/aa-tRNA-synth-assoc-dom"/>
</dbReference>
<evidence type="ECO:0000256" key="4">
    <source>
        <dbReference type="PIRNR" id="PIRNR006181"/>
    </source>
</evidence>
<evidence type="ECO:0000256" key="1">
    <source>
        <dbReference type="ARBA" id="ARBA00009798"/>
    </source>
</evidence>
<dbReference type="PIRSF" id="PIRSF006181">
    <property type="entry name" value="EbsC_YbaK"/>
    <property type="match status" value="1"/>
</dbReference>
<evidence type="ECO:0000256" key="2">
    <source>
        <dbReference type="ARBA" id="ARBA00022917"/>
    </source>
</evidence>
<gene>
    <name evidence="6" type="primary">ebsC</name>
    <name evidence="6" type="ordered locus">SGRA_2886</name>
</gene>
<dbReference type="eggNOG" id="COG2606">
    <property type="taxonomic scope" value="Bacteria"/>
</dbReference>
<dbReference type="PANTHER" id="PTHR30411">
    <property type="entry name" value="CYTOPLASMIC PROTEIN"/>
    <property type="match status" value="1"/>
</dbReference>
<dbReference type="PANTHER" id="PTHR30411:SF0">
    <property type="entry name" value="CYS-TRNA(PRO)_CYS-TRNA(CYS) DEACYLASE YBAK"/>
    <property type="match status" value="1"/>
</dbReference>
<organism evidence="6 7">
    <name type="scientific">Saprospira grandis (strain Lewin)</name>
    <dbReference type="NCBI Taxonomy" id="984262"/>
    <lineage>
        <taxon>Bacteria</taxon>
        <taxon>Pseudomonadati</taxon>
        <taxon>Bacteroidota</taxon>
        <taxon>Saprospiria</taxon>
        <taxon>Saprospirales</taxon>
        <taxon>Saprospiraceae</taxon>
        <taxon>Saprospira</taxon>
    </lineage>
</organism>
<keyword evidence="2 4" id="KW-0648">Protein biosynthesis</keyword>
<dbReference type="HOGENOM" id="CLU_094875_3_0_10"/>
<name>H6LAM1_SAPGL</name>
<dbReference type="KEGG" id="sgn:SGRA_2886"/>
<accession>H6LAM1</accession>
<protein>
    <recommendedName>
        <fullName evidence="4">Cys-tRNA(Pro)/Cys-tRNA(Cys) deacylase</fullName>
        <ecNumber evidence="4">4.2.-.-</ecNumber>
    </recommendedName>
</protein>
<dbReference type="CDD" id="cd00002">
    <property type="entry name" value="YbaK_deacylase"/>
    <property type="match status" value="1"/>
</dbReference>
<dbReference type="Pfam" id="PF04073">
    <property type="entry name" value="tRNA_edit"/>
    <property type="match status" value="1"/>
</dbReference>
<keyword evidence="3 4" id="KW-0456">Lyase</keyword>
<dbReference type="Proteomes" id="UP000007519">
    <property type="component" value="Chromosome"/>
</dbReference>
<dbReference type="Gene3D" id="3.90.960.10">
    <property type="entry name" value="YbaK/aminoacyl-tRNA synthetase-associated domain"/>
    <property type="match status" value="1"/>
</dbReference>
<feature type="domain" description="YbaK/aminoacyl-tRNA synthetase-associated" evidence="5">
    <location>
        <begin position="30"/>
        <end position="145"/>
    </location>
</feature>
<evidence type="ECO:0000259" key="5">
    <source>
        <dbReference type="Pfam" id="PF04073"/>
    </source>
</evidence>
<dbReference type="OrthoDB" id="9809296at2"/>
<sequence length="157" mass="17218">MKKTNAMRLLAAAKIPYKSILYQYDSENLDVAKIAEENGLPLAQIYKSLVLQGSNKQLLMALVPGDRQLDLKGLKKSLGIKQLELLPQAQLQAKTGYIRGGCSPLGLKQPIPIYMDQKALDLPLFAINAGKRGILLELSPLALKELLQIEVLPLSKA</sequence>
<keyword evidence="7" id="KW-1185">Reference proteome</keyword>
<dbReference type="RefSeq" id="WP_015693217.1">
    <property type="nucleotide sequence ID" value="NC_016940.1"/>
</dbReference>
<dbReference type="GO" id="GO:0016829">
    <property type="term" value="F:lyase activity"/>
    <property type="evidence" value="ECO:0007669"/>
    <property type="project" value="UniProtKB-KW"/>
</dbReference>
<evidence type="ECO:0000313" key="6">
    <source>
        <dbReference type="EMBL" id="AFC25614.1"/>
    </source>
</evidence>
<evidence type="ECO:0000313" key="7">
    <source>
        <dbReference type="Proteomes" id="UP000007519"/>
    </source>
</evidence>
<evidence type="ECO:0000256" key="3">
    <source>
        <dbReference type="ARBA" id="ARBA00023239"/>
    </source>
</evidence>
<comment type="similarity">
    <text evidence="1 4">Belongs to the prolyl-tRNA editing family. YbaK/EbsC subfamily.</text>
</comment>
<dbReference type="EMBL" id="CP002831">
    <property type="protein sequence ID" value="AFC25614.1"/>
    <property type="molecule type" value="Genomic_DNA"/>
</dbReference>
<dbReference type="InterPro" id="IPR004369">
    <property type="entry name" value="Prolyl-tRNA_editing_YbaK/EbsC"/>
</dbReference>
<dbReference type="InterPro" id="IPR036754">
    <property type="entry name" value="YbaK/aa-tRNA-synt-asso_dom_sf"/>
</dbReference>
<dbReference type="EC" id="4.2.-.-" evidence="4"/>
<dbReference type="GO" id="GO:0002161">
    <property type="term" value="F:aminoacyl-tRNA deacylase activity"/>
    <property type="evidence" value="ECO:0007669"/>
    <property type="project" value="InterPro"/>
</dbReference>
<dbReference type="AlphaFoldDB" id="H6LAM1"/>
<dbReference type="GO" id="GO:0006412">
    <property type="term" value="P:translation"/>
    <property type="evidence" value="ECO:0007669"/>
    <property type="project" value="UniProtKB-KW"/>
</dbReference>
<dbReference type="SUPFAM" id="SSF55826">
    <property type="entry name" value="YbaK/ProRS associated domain"/>
    <property type="match status" value="1"/>
</dbReference>
<reference evidence="6 7" key="1">
    <citation type="journal article" date="2012" name="Stand. Genomic Sci.">
        <title>Complete genome sequencing and analysis of Saprospira grandis str. Lewin, a predatory marine bacterium.</title>
        <authorList>
            <person name="Saw J.H."/>
            <person name="Yuryev A."/>
            <person name="Kanbe M."/>
            <person name="Hou S."/>
            <person name="Young A.G."/>
            <person name="Aizawa S."/>
            <person name="Alam M."/>
        </authorList>
    </citation>
    <scope>NUCLEOTIDE SEQUENCE [LARGE SCALE GENOMIC DNA]</scope>
    <source>
        <strain evidence="6 7">Lewin</strain>
    </source>
</reference>
<proteinExistence type="inferred from homology"/>